<accession>A0A9W8JHK3</accession>
<evidence type="ECO:0000313" key="2">
    <source>
        <dbReference type="EMBL" id="KAJ2934697.1"/>
    </source>
</evidence>
<reference evidence="2" key="1">
    <citation type="submission" date="2022-06" db="EMBL/GenBank/DDBJ databases">
        <title>Genome Sequence of Candolleomyces eurysporus.</title>
        <authorList>
            <person name="Buettner E."/>
        </authorList>
    </citation>
    <scope>NUCLEOTIDE SEQUENCE</scope>
    <source>
        <strain evidence="2">VTCC 930004</strain>
    </source>
</reference>
<gene>
    <name evidence="2" type="ORF">H1R20_g2392</name>
</gene>
<proteinExistence type="predicted"/>
<comment type="caution">
    <text evidence="2">The sequence shown here is derived from an EMBL/GenBank/DDBJ whole genome shotgun (WGS) entry which is preliminary data.</text>
</comment>
<evidence type="ECO:0000313" key="3">
    <source>
        <dbReference type="Proteomes" id="UP001140091"/>
    </source>
</evidence>
<keyword evidence="3" id="KW-1185">Reference proteome</keyword>
<organism evidence="2 3">
    <name type="scientific">Candolleomyces eurysporus</name>
    <dbReference type="NCBI Taxonomy" id="2828524"/>
    <lineage>
        <taxon>Eukaryota</taxon>
        <taxon>Fungi</taxon>
        <taxon>Dikarya</taxon>
        <taxon>Basidiomycota</taxon>
        <taxon>Agaricomycotina</taxon>
        <taxon>Agaricomycetes</taxon>
        <taxon>Agaricomycetidae</taxon>
        <taxon>Agaricales</taxon>
        <taxon>Agaricineae</taxon>
        <taxon>Psathyrellaceae</taxon>
        <taxon>Candolleomyces</taxon>
    </lineage>
</organism>
<feature type="compositionally biased region" description="Basic and acidic residues" evidence="1">
    <location>
        <begin position="17"/>
        <end position="26"/>
    </location>
</feature>
<feature type="non-terminal residue" evidence="2">
    <location>
        <position position="1"/>
    </location>
</feature>
<sequence length="188" mass="21079">MPPIRSVPLTPSSPKQGEAEKSQSDKVKTVPQFAAFKVKDMVDVLGIQDDEELIKEVKTTIRDVMRETYDPFQTFLHQPEARRMFDSKVTEAYPELLAENRKQKLDLIGIHLARQFGNWRHSVLVKGVSRSKTPAIMALDDGGAPSLHPGIQEAYTNPSDPNANAIDLFQSGDVRRMDSTRLRSSNTC</sequence>
<evidence type="ECO:0000256" key="1">
    <source>
        <dbReference type="SAM" id="MobiDB-lite"/>
    </source>
</evidence>
<feature type="region of interest" description="Disordered" evidence="1">
    <location>
        <begin position="1"/>
        <end position="26"/>
    </location>
</feature>
<name>A0A9W8JHK3_9AGAR</name>
<protein>
    <submittedName>
        <fullName evidence="2">Uncharacterized protein</fullName>
    </submittedName>
</protein>
<dbReference type="OrthoDB" id="10285510at2759"/>
<dbReference type="AlphaFoldDB" id="A0A9W8JHK3"/>
<dbReference type="EMBL" id="JANBPK010000712">
    <property type="protein sequence ID" value="KAJ2934697.1"/>
    <property type="molecule type" value="Genomic_DNA"/>
</dbReference>
<dbReference type="Proteomes" id="UP001140091">
    <property type="component" value="Unassembled WGS sequence"/>
</dbReference>